<organism evidence="2 3">
    <name type="scientific">Cochliobolus carbonum (strain 26-R-13)</name>
    <name type="common">Maize leaf spot fungus</name>
    <name type="synonym">Bipolaris zeicola</name>
    <dbReference type="NCBI Taxonomy" id="930089"/>
    <lineage>
        <taxon>Eukaryota</taxon>
        <taxon>Fungi</taxon>
        <taxon>Dikarya</taxon>
        <taxon>Ascomycota</taxon>
        <taxon>Pezizomycotina</taxon>
        <taxon>Dothideomycetes</taxon>
        <taxon>Pleosporomycetidae</taxon>
        <taxon>Pleosporales</taxon>
        <taxon>Pleosporineae</taxon>
        <taxon>Pleosporaceae</taxon>
        <taxon>Bipolaris</taxon>
    </lineage>
</organism>
<evidence type="ECO:0000256" key="1">
    <source>
        <dbReference type="SAM" id="MobiDB-lite"/>
    </source>
</evidence>
<sequence length="100" mass="10556">MWRACPLPPTTAPCPLTLAARDAVRRDVDPLSLPASSGNGNQVNNPDKQPCRTANSGQRTANSQQPAAYQVLYSGSGHLVANGEAGHRPRDPPPTWTSAV</sequence>
<accession>W6Y7L7</accession>
<keyword evidence="3" id="KW-1185">Reference proteome</keyword>
<dbReference type="AlphaFoldDB" id="W6Y7L7"/>
<dbReference type="RefSeq" id="XP_007714416.1">
    <property type="nucleotide sequence ID" value="XM_007716226.1"/>
</dbReference>
<proteinExistence type="predicted"/>
<dbReference type="GeneID" id="19142411"/>
<gene>
    <name evidence="2" type="ORF">COCCADRAFT_101671</name>
</gene>
<protein>
    <submittedName>
        <fullName evidence="2">Uncharacterized protein</fullName>
    </submittedName>
</protein>
<dbReference type="EMBL" id="KI964668">
    <property type="protein sequence ID" value="EUC31289.1"/>
    <property type="molecule type" value="Genomic_DNA"/>
</dbReference>
<feature type="region of interest" description="Disordered" evidence="1">
    <location>
        <begin position="27"/>
        <end position="100"/>
    </location>
</feature>
<evidence type="ECO:0000313" key="2">
    <source>
        <dbReference type="EMBL" id="EUC31289.1"/>
    </source>
</evidence>
<name>W6Y7L7_COCC2</name>
<feature type="compositionally biased region" description="Polar residues" evidence="1">
    <location>
        <begin position="34"/>
        <end position="67"/>
    </location>
</feature>
<reference evidence="2 3" key="1">
    <citation type="journal article" date="2013" name="PLoS Genet.">
        <title>Comparative genome structure, secondary metabolite, and effector coding capacity across Cochliobolus pathogens.</title>
        <authorList>
            <person name="Condon B.J."/>
            <person name="Leng Y."/>
            <person name="Wu D."/>
            <person name="Bushley K.E."/>
            <person name="Ohm R.A."/>
            <person name="Otillar R."/>
            <person name="Martin J."/>
            <person name="Schackwitz W."/>
            <person name="Grimwood J."/>
            <person name="MohdZainudin N."/>
            <person name="Xue C."/>
            <person name="Wang R."/>
            <person name="Manning V.A."/>
            <person name="Dhillon B."/>
            <person name="Tu Z.J."/>
            <person name="Steffenson B.J."/>
            <person name="Salamov A."/>
            <person name="Sun H."/>
            <person name="Lowry S."/>
            <person name="LaButti K."/>
            <person name="Han J."/>
            <person name="Copeland A."/>
            <person name="Lindquist E."/>
            <person name="Barry K."/>
            <person name="Schmutz J."/>
            <person name="Baker S.E."/>
            <person name="Ciuffetti L.M."/>
            <person name="Grigoriev I.V."/>
            <person name="Zhong S."/>
            <person name="Turgeon B.G."/>
        </authorList>
    </citation>
    <scope>NUCLEOTIDE SEQUENCE [LARGE SCALE GENOMIC DNA]</scope>
    <source>
        <strain evidence="2 3">26-R-13</strain>
    </source>
</reference>
<evidence type="ECO:0000313" key="3">
    <source>
        <dbReference type="Proteomes" id="UP000053841"/>
    </source>
</evidence>
<dbReference type="HOGENOM" id="CLU_2305585_0_0_1"/>
<dbReference type="Proteomes" id="UP000053841">
    <property type="component" value="Unassembled WGS sequence"/>
</dbReference>
<dbReference type="KEGG" id="bze:COCCADRAFT_101671"/>